<dbReference type="AlphaFoldDB" id="A0A7M2RHH1"/>
<protein>
    <submittedName>
        <fullName evidence="1">Uncharacterized protein</fullName>
    </submittedName>
</protein>
<accession>A0A7M2RHH1</accession>
<dbReference type="KEGG" id="bliq:INP51_01600"/>
<organism evidence="1 2">
    <name type="scientific">Blautia liquoris</name>
    <dbReference type="NCBI Taxonomy" id="2779518"/>
    <lineage>
        <taxon>Bacteria</taxon>
        <taxon>Bacillati</taxon>
        <taxon>Bacillota</taxon>
        <taxon>Clostridia</taxon>
        <taxon>Lachnospirales</taxon>
        <taxon>Lachnospiraceae</taxon>
        <taxon>Blautia</taxon>
    </lineage>
</organism>
<keyword evidence="2" id="KW-1185">Reference proteome</keyword>
<name>A0A7M2RHH1_9FIRM</name>
<dbReference type="RefSeq" id="WP_193736019.1">
    <property type="nucleotide sequence ID" value="NZ_CP063304.1"/>
</dbReference>
<reference evidence="1 2" key="1">
    <citation type="submission" date="2020-10" db="EMBL/GenBank/DDBJ databases">
        <title>Blautia liquoris sp.nov., isolated from the mud in a fermentation cellar used for the production of Chinese strong-flavoured liquor.</title>
        <authorList>
            <person name="Lu L."/>
        </authorList>
    </citation>
    <scope>NUCLEOTIDE SEQUENCE [LARGE SCALE GENOMIC DNA]</scope>
    <source>
        <strain evidence="1 2">LZLJ-3</strain>
    </source>
</reference>
<evidence type="ECO:0000313" key="1">
    <source>
        <dbReference type="EMBL" id="QOV19699.1"/>
    </source>
</evidence>
<evidence type="ECO:0000313" key="2">
    <source>
        <dbReference type="Proteomes" id="UP000593601"/>
    </source>
</evidence>
<gene>
    <name evidence="1" type="ORF">INP51_01600</name>
</gene>
<dbReference type="Proteomes" id="UP000593601">
    <property type="component" value="Chromosome"/>
</dbReference>
<dbReference type="EMBL" id="CP063304">
    <property type="protein sequence ID" value="QOV19699.1"/>
    <property type="molecule type" value="Genomic_DNA"/>
</dbReference>
<sequence length="163" mass="19030">MADGFLSPEGEFFEKNEKEDFHSMTARRILGPDYSDTDPVSELIRRGYLSLIEFRAPGGLKSIQPDLDYVIGKRSGMLTDAQKEWLELHQDWLTRHQQYTINMDENGIFKDYELNDVKMYLVCDVCPLRDTRKLWCDGRNIKEPDDCGACDKIVPEPLKHRQR</sequence>
<proteinExistence type="predicted"/>